<dbReference type="Proteomes" id="UP000235786">
    <property type="component" value="Unassembled WGS sequence"/>
</dbReference>
<feature type="transmembrane region" description="Helical" evidence="1">
    <location>
        <begin position="52"/>
        <end position="71"/>
    </location>
</feature>
<evidence type="ECO:0000313" key="2">
    <source>
        <dbReference type="EMBL" id="PMD47883.1"/>
    </source>
</evidence>
<keyword evidence="1" id="KW-1133">Transmembrane helix</keyword>
<dbReference type="EMBL" id="KZ613938">
    <property type="protein sequence ID" value="PMD47883.1"/>
    <property type="molecule type" value="Genomic_DNA"/>
</dbReference>
<protein>
    <submittedName>
        <fullName evidence="2">Uncharacterized protein</fullName>
    </submittedName>
</protein>
<keyword evidence="1" id="KW-0472">Membrane</keyword>
<proteinExistence type="predicted"/>
<dbReference type="AlphaFoldDB" id="A0A2J6SAT4"/>
<evidence type="ECO:0000256" key="1">
    <source>
        <dbReference type="SAM" id="Phobius"/>
    </source>
</evidence>
<organism evidence="2 3">
    <name type="scientific">Hyaloscypha variabilis (strain UAMH 11265 / GT02V1 / F)</name>
    <name type="common">Meliniomyces variabilis</name>
    <dbReference type="NCBI Taxonomy" id="1149755"/>
    <lineage>
        <taxon>Eukaryota</taxon>
        <taxon>Fungi</taxon>
        <taxon>Dikarya</taxon>
        <taxon>Ascomycota</taxon>
        <taxon>Pezizomycotina</taxon>
        <taxon>Leotiomycetes</taxon>
        <taxon>Helotiales</taxon>
        <taxon>Hyaloscyphaceae</taxon>
        <taxon>Hyaloscypha</taxon>
        <taxon>Hyaloscypha variabilis</taxon>
    </lineage>
</organism>
<keyword evidence="3" id="KW-1185">Reference proteome</keyword>
<name>A0A2J6SAT4_HYAVF</name>
<evidence type="ECO:0000313" key="3">
    <source>
        <dbReference type="Proteomes" id="UP000235786"/>
    </source>
</evidence>
<accession>A0A2J6SAT4</accession>
<sequence length="72" mass="8705">MYHLRCSFASRRSLANVTQSEWLLMYTKLIPRRECLLEDLNWRWRISCIASFALYLITYLHYLLLASWASMD</sequence>
<keyword evidence="1" id="KW-0812">Transmembrane</keyword>
<gene>
    <name evidence="2" type="ORF">L207DRAFT_165368</name>
</gene>
<reference evidence="2 3" key="1">
    <citation type="submission" date="2016-04" db="EMBL/GenBank/DDBJ databases">
        <title>A degradative enzymes factory behind the ericoid mycorrhizal symbiosis.</title>
        <authorList>
            <consortium name="DOE Joint Genome Institute"/>
            <person name="Martino E."/>
            <person name="Morin E."/>
            <person name="Grelet G."/>
            <person name="Kuo A."/>
            <person name="Kohler A."/>
            <person name="Daghino S."/>
            <person name="Barry K."/>
            <person name="Choi C."/>
            <person name="Cichocki N."/>
            <person name="Clum A."/>
            <person name="Copeland A."/>
            <person name="Hainaut M."/>
            <person name="Haridas S."/>
            <person name="Labutti K."/>
            <person name="Lindquist E."/>
            <person name="Lipzen A."/>
            <person name="Khouja H.-R."/>
            <person name="Murat C."/>
            <person name="Ohm R."/>
            <person name="Olson A."/>
            <person name="Spatafora J."/>
            <person name="Veneault-Fourrey C."/>
            <person name="Henrissat B."/>
            <person name="Grigoriev I."/>
            <person name="Martin F."/>
            <person name="Perotto S."/>
        </authorList>
    </citation>
    <scope>NUCLEOTIDE SEQUENCE [LARGE SCALE GENOMIC DNA]</scope>
    <source>
        <strain evidence="2 3">F</strain>
    </source>
</reference>